<protein>
    <submittedName>
        <fullName evidence="2">GNAT family N-acetyltransferase</fullName>
    </submittedName>
</protein>
<feature type="domain" description="N-acetyltransferase" evidence="1">
    <location>
        <begin position="129"/>
        <end position="259"/>
    </location>
</feature>
<dbReference type="InterPro" id="IPR042573">
    <property type="entry name" value="GNAT_acetyltra_N"/>
</dbReference>
<dbReference type="PROSITE" id="PS51186">
    <property type="entry name" value="GNAT"/>
    <property type="match status" value="1"/>
</dbReference>
<dbReference type="AlphaFoldDB" id="A0A3E0WK61"/>
<evidence type="ECO:0000259" key="1">
    <source>
        <dbReference type="PROSITE" id="PS51186"/>
    </source>
</evidence>
<dbReference type="EMBL" id="NFZX01000039">
    <property type="protein sequence ID" value="RFA33354.1"/>
    <property type="molecule type" value="Genomic_DNA"/>
</dbReference>
<dbReference type="InterPro" id="IPR027365">
    <property type="entry name" value="GNAT_acetyltra_YdfB-like"/>
</dbReference>
<dbReference type="RefSeq" id="WP_116279095.1">
    <property type="nucleotide sequence ID" value="NZ_NFZX01000039.1"/>
</dbReference>
<dbReference type="Proteomes" id="UP000256488">
    <property type="component" value="Unassembled WGS sequence"/>
</dbReference>
<organism evidence="2 3">
    <name type="scientific">Virgibacillus dokdonensis</name>
    <dbReference type="NCBI Taxonomy" id="302167"/>
    <lineage>
        <taxon>Bacteria</taxon>
        <taxon>Bacillati</taxon>
        <taxon>Bacillota</taxon>
        <taxon>Bacilli</taxon>
        <taxon>Bacillales</taxon>
        <taxon>Bacillaceae</taxon>
        <taxon>Virgibacillus</taxon>
    </lineage>
</organism>
<sequence length="259" mass="29609">MIYKANDELKRDLFSMFKGMDSTIIRSCLEGHMGTAWVDDLENPTCAQVLVGIFVFYAGIPKSKEAEELLHNIPDNVLAIVDTQDWKERIETVHKNRIEKFRRYKFKKNVNDLDRNHLESYLTTLPDGYELKRIDKSLAGDPNLNQISEDFTSQFDSIDDYIERGIGFGILHNGEVVCGASSYSIYNEGIEIEVATHRKHRRKGLATVASSALILECLKKGIYPSWDAANYASTLLAEELGYILDKPYDTYYIYTNQAR</sequence>
<keyword evidence="2" id="KW-0808">Transferase</keyword>
<accession>A0A3E0WK61</accession>
<reference evidence="2 3" key="1">
    <citation type="submission" date="2017-05" db="EMBL/GenBank/DDBJ databases">
        <title>Virgibacillus sp. AK90 isolated from a saltern of Kakinada, India.</title>
        <authorList>
            <person name="Gupta V."/>
            <person name="Sidhu C."/>
            <person name="Korpole S."/>
            <person name="Pinnaka A.K."/>
        </authorList>
    </citation>
    <scope>NUCLEOTIDE SEQUENCE [LARGE SCALE GENOMIC DNA]</scope>
    <source>
        <strain evidence="2 3">AK90</strain>
    </source>
</reference>
<name>A0A3E0WK61_9BACI</name>
<evidence type="ECO:0000313" key="3">
    <source>
        <dbReference type="Proteomes" id="UP000256488"/>
    </source>
</evidence>
<dbReference type="InterPro" id="IPR000182">
    <property type="entry name" value="GNAT_dom"/>
</dbReference>
<dbReference type="PANTHER" id="PTHR31143:SF2">
    <property type="entry name" value="FR47-LIKE DOMAIN-CONTAINING PROTEIN-RELATED"/>
    <property type="match status" value="1"/>
</dbReference>
<dbReference type="Gene3D" id="3.40.630.110">
    <property type="entry name" value="GNAT acetyltransferase-like"/>
    <property type="match status" value="1"/>
</dbReference>
<dbReference type="Pfam" id="PF12746">
    <property type="entry name" value="GNAT_acetyltran"/>
    <property type="match status" value="1"/>
</dbReference>
<evidence type="ECO:0000313" key="2">
    <source>
        <dbReference type="EMBL" id="RFA33354.1"/>
    </source>
</evidence>
<dbReference type="GO" id="GO:0016747">
    <property type="term" value="F:acyltransferase activity, transferring groups other than amino-acyl groups"/>
    <property type="evidence" value="ECO:0007669"/>
    <property type="project" value="InterPro"/>
</dbReference>
<comment type="caution">
    <text evidence="2">The sequence shown here is derived from an EMBL/GenBank/DDBJ whole genome shotgun (WGS) entry which is preliminary data.</text>
</comment>
<dbReference type="Gene3D" id="3.40.630.30">
    <property type="match status" value="1"/>
</dbReference>
<gene>
    <name evidence="2" type="ORF">CAI16_15135</name>
</gene>
<proteinExistence type="predicted"/>
<dbReference type="PANTHER" id="PTHR31143">
    <property type="match status" value="1"/>
</dbReference>
<dbReference type="InterPro" id="IPR016181">
    <property type="entry name" value="Acyl_CoA_acyltransferase"/>
</dbReference>
<dbReference type="SUPFAM" id="SSF55729">
    <property type="entry name" value="Acyl-CoA N-acyltransferases (Nat)"/>
    <property type="match status" value="1"/>
</dbReference>